<keyword evidence="1" id="KW-1133">Transmembrane helix</keyword>
<proteinExistence type="predicted"/>
<dbReference type="OrthoDB" id="7874370at2"/>
<dbReference type="Proteomes" id="UP000272908">
    <property type="component" value="Unassembled WGS sequence"/>
</dbReference>
<keyword evidence="1" id="KW-0812">Transmembrane</keyword>
<dbReference type="RefSeq" id="WP_121093208.1">
    <property type="nucleotide sequence ID" value="NZ_UIHC01000004.1"/>
</dbReference>
<dbReference type="AlphaFoldDB" id="A0A3B0MML2"/>
<evidence type="ECO:0000313" key="2">
    <source>
        <dbReference type="EMBL" id="SUZ30909.1"/>
    </source>
</evidence>
<evidence type="ECO:0000256" key="1">
    <source>
        <dbReference type="SAM" id="Phobius"/>
    </source>
</evidence>
<organism evidence="2 3">
    <name type="scientific">Roseinatronobacter ekhonensis</name>
    <dbReference type="NCBI Taxonomy" id="254356"/>
    <lineage>
        <taxon>Bacteria</taxon>
        <taxon>Pseudomonadati</taxon>
        <taxon>Pseudomonadota</taxon>
        <taxon>Alphaproteobacteria</taxon>
        <taxon>Rhodobacterales</taxon>
        <taxon>Paracoccaceae</taxon>
        <taxon>Roseinatronobacter</taxon>
    </lineage>
</organism>
<reference evidence="3" key="1">
    <citation type="submission" date="2018-08" db="EMBL/GenBank/DDBJ databases">
        <authorList>
            <person name="Rodrigo-Torres L."/>
            <person name="Arahal R. D."/>
            <person name="Lucena T."/>
        </authorList>
    </citation>
    <scope>NUCLEOTIDE SEQUENCE [LARGE SCALE GENOMIC DNA]</scope>
    <source>
        <strain evidence="3">CECT 7235</strain>
    </source>
</reference>
<keyword evidence="3" id="KW-1185">Reference proteome</keyword>
<evidence type="ECO:0000313" key="3">
    <source>
        <dbReference type="Proteomes" id="UP000272908"/>
    </source>
</evidence>
<feature type="transmembrane region" description="Helical" evidence="1">
    <location>
        <begin position="69"/>
        <end position="91"/>
    </location>
</feature>
<keyword evidence="1" id="KW-0472">Membrane</keyword>
<accession>A0A3B0MML2</accession>
<sequence length="125" mass="13494">MKRSPLRLFLTYLLCFALAMVLAYIILTRVAEGLGDGHYVLLLLPPLGGMAVFHGLFPLLSRIRLGLEFLTIGGGLVFGLGALVAAASWFALITPSAALVIWLVGVFGPGWWLISQLADKNGYYS</sequence>
<dbReference type="EMBL" id="UIHC01000004">
    <property type="protein sequence ID" value="SUZ30909.1"/>
    <property type="molecule type" value="Genomic_DNA"/>
</dbReference>
<feature type="transmembrane region" description="Helical" evidence="1">
    <location>
        <begin position="39"/>
        <end position="57"/>
    </location>
</feature>
<feature type="transmembrane region" description="Helical" evidence="1">
    <location>
        <begin position="97"/>
        <end position="114"/>
    </location>
</feature>
<name>A0A3B0MML2_9RHOB</name>
<gene>
    <name evidence="2" type="ORF">ROE7235_00639</name>
</gene>
<protein>
    <submittedName>
        <fullName evidence="2">Uncharacterized protein</fullName>
    </submittedName>
</protein>